<keyword evidence="8" id="KW-1185">Reference proteome</keyword>
<dbReference type="PANTHER" id="PTHR22980">
    <property type="entry name" value="CORTISTATIN"/>
    <property type="match status" value="1"/>
</dbReference>
<feature type="region of interest" description="Disordered" evidence="6">
    <location>
        <begin position="187"/>
        <end position="266"/>
    </location>
</feature>
<evidence type="ECO:0000313" key="7">
    <source>
        <dbReference type="EMBL" id="GAU92824.1"/>
    </source>
</evidence>
<protein>
    <recommendedName>
        <fullName evidence="2">Centromere protein S</fullName>
    </recommendedName>
</protein>
<dbReference type="EMBL" id="BDGG01000002">
    <property type="protein sequence ID" value="GAU92824.1"/>
    <property type="molecule type" value="Genomic_DNA"/>
</dbReference>
<proteinExistence type="inferred from homology"/>
<dbReference type="OrthoDB" id="1872155at2759"/>
<keyword evidence="4" id="KW-0238">DNA-binding</keyword>
<feature type="compositionally biased region" description="Basic and acidic residues" evidence="6">
    <location>
        <begin position="225"/>
        <end position="260"/>
    </location>
</feature>
<dbReference type="Gene3D" id="1.10.20.10">
    <property type="entry name" value="Histone, subunit A"/>
    <property type="match status" value="1"/>
</dbReference>
<organism evidence="7 8">
    <name type="scientific">Ramazzottius varieornatus</name>
    <name type="common">Water bear</name>
    <name type="synonym">Tardigrade</name>
    <dbReference type="NCBI Taxonomy" id="947166"/>
    <lineage>
        <taxon>Eukaryota</taxon>
        <taxon>Metazoa</taxon>
        <taxon>Ecdysozoa</taxon>
        <taxon>Tardigrada</taxon>
        <taxon>Eutardigrada</taxon>
        <taxon>Parachela</taxon>
        <taxon>Hypsibioidea</taxon>
        <taxon>Ramazzottiidae</taxon>
        <taxon>Ramazzottius</taxon>
    </lineage>
</organism>
<comment type="caution">
    <text evidence="7">The sequence shown here is derived from an EMBL/GenBank/DDBJ whole genome shotgun (WGS) entry which is preliminary data.</text>
</comment>
<dbReference type="GO" id="GO:0003682">
    <property type="term" value="F:chromatin binding"/>
    <property type="evidence" value="ECO:0007669"/>
    <property type="project" value="TreeGrafter"/>
</dbReference>
<keyword evidence="3" id="KW-0227">DNA damage</keyword>
<evidence type="ECO:0000256" key="4">
    <source>
        <dbReference type="ARBA" id="ARBA00023125"/>
    </source>
</evidence>
<dbReference type="Pfam" id="PF15630">
    <property type="entry name" value="CENP-S"/>
    <property type="match status" value="1"/>
</dbReference>
<dbReference type="STRING" id="947166.A0A1D1UT12"/>
<evidence type="ECO:0000313" key="8">
    <source>
        <dbReference type="Proteomes" id="UP000186922"/>
    </source>
</evidence>
<accession>A0A1D1UT12</accession>
<reference evidence="7 8" key="1">
    <citation type="journal article" date="2016" name="Nat. Commun.">
        <title>Extremotolerant tardigrade genome and improved radiotolerance of human cultured cells by tardigrade-unique protein.</title>
        <authorList>
            <person name="Hashimoto T."/>
            <person name="Horikawa D.D."/>
            <person name="Saito Y."/>
            <person name="Kuwahara H."/>
            <person name="Kozuka-Hata H."/>
            <person name="Shin-I T."/>
            <person name="Minakuchi Y."/>
            <person name="Ohishi K."/>
            <person name="Motoyama A."/>
            <person name="Aizu T."/>
            <person name="Enomoto A."/>
            <person name="Kondo K."/>
            <person name="Tanaka S."/>
            <person name="Hara Y."/>
            <person name="Koshikawa S."/>
            <person name="Sagara H."/>
            <person name="Miura T."/>
            <person name="Yokobori S."/>
            <person name="Miyagawa K."/>
            <person name="Suzuki Y."/>
            <person name="Kubo T."/>
            <person name="Oyama M."/>
            <person name="Kohara Y."/>
            <person name="Fujiyama A."/>
            <person name="Arakawa K."/>
            <person name="Katayama T."/>
            <person name="Toyoda A."/>
            <person name="Kunieda T."/>
        </authorList>
    </citation>
    <scope>NUCLEOTIDE SEQUENCE [LARGE SCALE GENOMIC DNA]</scope>
    <source>
        <strain evidence="7 8">YOKOZUNA-1</strain>
    </source>
</reference>
<dbReference type="AlphaFoldDB" id="A0A1D1UT12"/>
<dbReference type="GO" id="GO:0046982">
    <property type="term" value="F:protein heterodimerization activity"/>
    <property type="evidence" value="ECO:0007669"/>
    <property type="project" value="InterPro"/>
</dbReference>
<evidence type="ECO:0000256" key="6">
    <source>
        <dbReference type="SAM" id="MobiDB-lite"/>
    </source>
</evidence>
<evidence type="ECO:0000256" key="5">
    <source>
        <dbReference type="ARBA" id="ARBA00023204"/>
    </source>
</evidence>
<evidence type="ECO:0000256" key="1">
    <source>
        <dbReference type="ARBA" id="ARBA00006612"/>
    </source>
</evidence>
<keyword evidence="5" id="KW-0234">DNA repair</keyword>
<comment type="similarity">
    <text evidence="1">Belongs to the TAF9 family. CENP-S/MHF1 subfamily.</text>
</comment>
<dbReference type="Proteomes" id="UP000186922">
    <property type="component" value="Unassembled WGS sequence"/>
</dbReference>
<feature type="compositionally biased region" description="Basic and acidic residues" evidence="6">
    <location>
        <begin position="187"/>
        <end position="196"/>
    </location>
</feature>
<dbReference type="GO" id="GO:0000712">
    <property type="term" value="P:resolution of meiotic recombination intermediates"/>
    <property type="evidence" value="ECO:0007669"/>
    <property type="project" value="TreeGrafter"/>
</dbReference>
<dbReference type="InterPro" id="IPR009072">
    <property type="entry name" value="Histone-fold"/>
</dbReference>
<dbReference type="CDD" id="cd22919">
    <property type="entry name" value="HFD_CENP-S"/>
    <property type="match status" value="1"/>
</dbReference>
<dbReference type="GO" id="GO:0071821">
    <property type="term" value="C:FANCM-MHF complex"/>
    <property type="evidence" value="ECO:0007669"/>
    <property type="project" value="InterPro"/>
</dbReference>
<dbReference type="GO" id="GO:0031297">
    <property type="term" value="P:replication fork processing"/>
    <property type="evidence" value="ECO:0007669"/>
    <property type="project" value="TreeGrafter"/>
</dbReference>
<evidence type="ECO:0000256" key="2">
    <source>
        <dbReference type="ARBA" id="ARBA00016400"/>
    </source>
</evidence>
<evidence type="ECO:0000256" key="3">
    <source>
        <dbReference type="ARBA" id="ARBA00022763"/>
    </source>
</evidence>
<dbReference type="SUPFAM" id="SSF47113">
    <property type="entry name" value="Histone-fold"/>
    <property type="match status" value="1"/>
</dbReference>
<dbReference type="InterPro" id="IPR029003">
    <property type="entry name" value="CENP-S/Mhf1"/>
</dbReference>
<dbReference type="GO" id="GO:0006281">
    <property type="term" value="P:DNA repair"/>
    <property type="evidence" value="ECO:0007669"/>
    <property type="project" value="UniProtKB-KW"/>
</dbReference>
<dbReference type="PANTHER" id="PTHR22980:SF0">
    <property type="entry name" value="CENTROMERE PROTEIN S"/>
    <property type="match status" value="1"/>
</dbReference>
<name>A0A1D1UT12_RAMVA</name>
<gene>
    <name evidence="7" type="primary">RvY_04856-1</name>
    <name evidence="7" type="synonym">RvY_04856.1</name>
    <name evidence="7" type="ORF">RvY_04856</name>
</gene>
<dbReference type="GO" id="GO:0003677">
    <property type="term" value="F:DNA binding"/>
    <property type="evidence" value="ECO:0007669"/>
    <property type="project" value="UniProtKB-KW"/>
</dbReference>
<sequence length="266" mass="29819">MKEIEIATGEIRSFRQSVMSFPVSFSDVTATLAPLHLLTAGWLCFQFFSVFSCVAFTLFSSKILCTRVGSWTTANVCHCAMDDSLNDGKKGKKEDKGKDEQMLRAAVHYIIYKISEEVASTTNVKFTKDVIASLANHFYRDFATRGRDLEHFARHAKRSKIQPDDVRLMYRNCPDIVAQADVALTKNEKEKQEAKAASKPKSKVGRLNSEELSNSREPSVEAELEDKNAHDGEDGAEGEKDPAQDVDRLNDPEPVAHDFMDIESDF</sequence>